<dbReference type="AlphaFoldDB" id="A0AAD5YAZ0"/>
<comment type="caution">
    <text evidence="3">The sequence shown here is derived from an EMBL/GenBank/DDBJ whole genome shotgun (WGS) entry which is preliminary data.</text>
</comment>
<dbReference type="SMART" id="SM00670">
    <property type="entry name" value="PINc"/>
    <property type="match status" value="1"/>
</dbReference>
<dbReference type="SUPFAM" id="SSF88723">
    <property type="entry name" value="PIN domain-like"/>
    <property type="match status" value="1"/>
</dbReference>
<name>A0AAD5YAZ0_9APHY</name>
<dbReference type="GO" id="GO:0004540">
    <property type="term" value="F:RNA nuclease activity"/>
    <property type="evidence" value="ECO:0007669"/>
    <property type="project" value="UniProtKB-ARBA"/>
</dbReference>
<evidence type="ECO:0000313" key="3">
    <source>
        <dbReference type="EMBL" id="KAJ3476095.1"/>
    </source>
</evidence>
<dbReference type="InterPro" id="IPR002716">
    <property type="entry name" value="PIN_dom"/>
</dbReference>
<reference evidence="3" key="1">
    <citation type="submission" date="2022-07" db="EMBL/GenBank/DDBJ databases">
        <title>Genome Sequence of Physisporinus lineatus.</title>
        <authorList>
            <person name="Buettner E."/>
        </authorList>
    </citation>
    <scope>NUCLEOTIDE SEQUENCE</scope>
    <source>
        <strain evidence="3">VT162</strain>
    </source>
</reference>
<dbReference type="CDD" id="cd09880">
    <property type="entry name" value="PIN_Smg5-6-like"/>
    <property type="match status" value="1"/>
</dbReference>
<evidence type="ECO:0000256" key="1">
    <source>
        <dbReference type="SAM" id="MobiDB-lite"/>
    </source>
</evidence>
<dbReference type="Proteomes" id="UP001212997">
    <property type="component" value="Unassembled WGS sequence"/>
</dbReference>
<proteinExistence type="predicted"/>
<protein>
    <recommendedName>
        <fullName evidence="2">PIN domain-containing protein</fullName>
    </recommendedName>
</protein>
<evidence type="ECO:0000259" key="2">
    <source>
        <dbReference type="SMART" id="SM00670"/>
    </source>
</evidence>
<dbReference type="PANTHER" id="PTHR16161">
    <property type="entry name" value="TRANSCRIPTIONAL PROTEIN SWT1"/>
    <property type="match status" value="1"/>
</dbReference>
<feature type="compositionally biased region" description="Basic and acidic residues" evidence="1">
    <location>
        <begin position="14"/>
        <end position="28"/>
    </location>
</feature>
<sequence>MMDGIIEDEDDDEQPVKGRSDPGKQEMRGRWIRTARAALKIGRSVHGLNYSPPVGDERAVWRVEGILADKVAQWREEERLAREEEERRLAGKRWDDDSMDIDDGENLRWSWRRIARRRYLQSLLESSQRMESPSLSRRRPRGPRTAGTVRQAPRPVPGYTTLVIDTNILLSSLSMFSSLVESLKWTIIIPLPVIMELDGLSLNTSPLGEAASEASKYIDTHLRSHQNSLKVQTSKGNYLTNLSFRSEQVEFSVDDQSWERSMDDLILRAAVWQSEHWVDHSALLKSSDNGAGVGVGEANSSASKVTLVSFDRNLRLKARSRGVDAANEQDLASILATGT</sequence>
<organism evidence="3 4">
    <name type="scientific">Meripilus lineatus</name>
    <dbReference type="NCBI Taxonomy" id="2056292"/>
    <lineage>
        <taxon>Eukaryota</taxon>
        <taxon>Fungi</taxon>
        <taxon>Dikarya</taxon>
        <taxon>Basidiomycota</taxon>
        <taxon>Agaricomycotina</taxon>
        <taxon>Agaricomycetes</taxon>
        <taxon>Polyporales</taxon>
        <taxon>Meripilaceae</taxon>
        <taxon>Meripilus</taxon>
    </lineage>
</organism>
<feature type="domain" description="PIN" evidence="2">
    <location>
        <begin position="160"/>
        <end position="316"/>
    </location>
</feature>
<dbReference type="Gene3D" id="3.40.50.1010">
    <property type="entry name" value="5'-nuclease"/>
    <property type="match status" value="1"/>
</dbReference>
<feature type="region of interest" description="Disordered" evidence="1">
    <location>
        <begin position="1"/>
        <end position="28"/>
    </location>
</feature>
<accession>A0AAD5YAZ0</accession>
<dbReference type="InterPro" id="IPR052626">
    <property type="entry name" value="SWT1_Regulator"/>
</dbReference>
<dbReference type="PANTHER" id="PTHR16161:SF0">
    <property type="entry name" value="TRANSCRIPTIONAL PROTEIN SWT1"/>
    <property type="match status" value="1"/>
</dbReference>
<evidence type="ECO:0000313" key="4">
    <source>
        <dbReference type="Proteomes" id="UP001212997"/>
    </source>
</evidence>
<dbReference type="InterPro" id="IPR029060">
    <property type="entry name" value="PIN-like_dom_sf"/>
</dbReference>
<feature type="compositionally biased region" description="Acidic residues" evidence="1">
    <location>
        <begin position="1"/>
        <end position="13"/>
    </location>
</feature>
<keyword evidence="4" id="KW-1185">Reference proteome</keyword>
<gene>
    <name evidence="3" type="ORF">NLI96_g11401</name>
</gene>
<dbReference type="EMBL" id="JANAWD010000753">
    <property type="protein sequence ID" value="KAJ3476095.1"/>
    <property type="molecule type" value="Genomic_DNA"/>
</dbReference>
<dbReference type="Pfam" id="PF13638">
    <property type="entry name" value="PIN_4"/>
    <property type="match status" value="1"/>
</dbReference>
<feature type="region of interest" description="Disordered" evidence="1">
    <location>
        <begin position="129"/>
        <end position="153"/>
    </location>
</feature>
<dbReference type="GO" id="GO:0005634">
    <property type="term" value="C:nucleus"/>
    <property type="evidence" value="ECO:0007669"/>
    <property type="project" value="TreeGrafter"/>
</dbReference>